<dbReference type="RefSeq" id="YP_010082816.1">
    <property type="nucleotide sequence ID" value="NC_055035.1"/>
</dbReference>
<name>A0A481W5D2_9CAUD</name>
<dbReference type="EMBL" id="MK554696">
    <property type="protein sequence ID" value="QBJ04059.1"/>
    <property type="molecule type" value="Genomic_DNA"/>
</dbReference>
<proteinExistence type="predicted"/>
<dbReference type="Gene3D" id="3.40.50.300">
    <property type="entry name" value="P-loop containing nucleotide triphosphate hydrolases"/>
    <property type="match status" value="1"/>
</dbReference>
<sequence length="611" mass="71435">MAKKLSKPAFYLDEYSKLLFMYIKDEDTYIPFMYEYDKETEEGKLFLDNPLYRDLFNYVMYVRRRPDKRTGQMNSIPLFVYQWSELYVMVKATIDRNSEKFLMAWSRQAGKSELIKIFSGFAVVYIPKYMDVPLERFYLVLGSYKNDAVEKLSKEVKPYIYKAIEFHNENYEDKLIYKKDDSKLIDEISNLEINKVFVGQKKSIPYSQMRAISVGTTQDGLSAHALVIDEAGLINAELFETSVSPFLTATGGCQFIFGVPNQDSLSVFVAKYNSKGVIKFVRKWEEIYRLRALTDINMALYYKKKVEGDIKERGQNSPYIQFNYYLNPNILTGRFMTEEILEAIGCMTEPIILGNSVVSDVDDMSSFIVAGYDTSIKHDYKSLVIGKTTIDETNFYSTVYNMFTFNQNETQRLSVDEVAEMCVKKCIEYKVDVFCFDCTAIGYALAQNFIRYCNEYKVVISLMPIIYNALLKSRMFQYLESQLYEGKLKLLHKQSSWEAEKLYYEMLSFEKKAGKTNNYILNYSAPRGEEFSDDHMNSLALFNIGLKELIERVNAIDKRKKIYDDGKNRFFLFLRKFEDKNKQKLVATKEDLMKEINEIKKINMDTWCPVL</sequence>
<dbReference type="Gene3D" id="3.30.420.240">
    <property type="match status" value="1"/>
</dbReference>
<dbReference type="KEGG" id="vg:65071824"/>
<keyword evidence="2" id="KW-1185">Reference proteome</keyword>
<accession>A0A481W5D2</accession>
<dbReference type="InterPro" id="IPR027417">
    <property type="entry name" value="P-loop_NTPase"/>
</dbReference>
<evidence type="ECO:0000313" key="1">
    <source>
        <dbReference type="EMBL" id="QBJ04059.1"/>
    </source>
</evidence>
<organism evidence="1 2">
    <name type="scientific">Fusobacterium phage Fnu1</name>
    <dbReference type="NCBI Taxonomy" id="2530024"/>
    <lineage>
        <taxon>Viruses</taxon>
        <taxon>Duplodnaviria</taxon>
        <taxon>Heunggongvirae</taxon>
        <taxon>Uroviricota</taxon>
        <taxon>Caudoviricetes</taxon>
        <taxon>Latrobevirus</taxon>
        <taxon>Latrobevirus FNU1</taxon>
    </lineage>
</organism>
<reference evidence="1 2" key="1">
    <citation type="submission" date="2019-02" db="EMBL/GenBank/DDBJ databases">
        <title>Genomic, morphological and functional characterisation of novel bacteriophage Fnu1 capable of disrupt Fusobacterium nucleatum biofilm.</title>
        <authorList>
            <person name="Kabwe M."/>
            <person name="Brown T.L."/>
            <person name="Dashper S."/>
            <person name="Speirs L."/>
            <person name="Ku H."/>
            <person name="Petrovski S."/>
            <person name="Chan H.T."/>
            <person name="Lock P."/>
            <person name="Tucci J."/>
        </authorList>
    </citation>
    <scope>NUCLEOTIDE SEQUENCE [LARGE SCALE GENOMIC DNA]</scope>
</reference>
<evidence type="ECO:0000313" key="2">
    <source>
        <dbReference type="Proteomes" id="UP000292160"/>
    </source>
</evidence>
<protein>
    <submittedName>
        <fullName evidence="1">Uncharacterized protein</fullName>
    </submittedName>
</protein>
<dbReference type="GeneID" id="65071824"/>
<dbReference type="Proteomes" id="UP000292160">
    <property type="component" value="Segment"/>
</dbReference>